<reference evidence="4" key="1">
    <citation type="submission" date="2011-07" db="EMBL/GenBank/DDBJ databases">
        <authorList>
            <consortium name="Caenorhabditis brenneri Sequencing and Analysis Consortium"/>
            <person name="Wilson R.K."/>
        </authorList>
    </citation>
    <scope>NUCLEOTIDE SEQUENCE [LARGE SCALE GENOMIC DNA]</scope>
    <source>
        <strain evidence="4">PB2801</strain>
    </source>
</reference>
<name>G0NP60_CAEBE</name>
<keyword evidence="1" id="KW-0812">Transmembrane</keyword>
<organism evidence="4">
    <name type="scientific">Caenorhabditis brenneri</name>
    <name type="common">Nematode worm</name>
    <dbReference type="NCBI Taxonomy" id="135651"/>
    <lineage>
        <taxon>Eukaryota</taxon>
        <taxon>Metazoa</taxon>
        <taxon>Ecdysozoa</taxon>
        <taxon>Nematoda</taxon>
        <taxon>Chromadorea</taxon>
        <taxon>Rhabditida</taxon>
        <taxon>Rhabditina</taxon>
        <taxon>Rhabditomorpha</taxon>
        <taxon>Rhabditoidea</taxon>
        <taxon>Rhabditidae</taxon>
        <taxon>Peloderinae</taxon>
        <taxon>Caenorhabditis</taxon>
    </lineage>
</organism>
<keyword evidence="2" id="KW-0732">Signal</keyword>
<dbReference type="OMA" id="KEKGDCD"/>
<dbReference type="Proteomes" id="UP000008068">
    <property type="component" value="Unassembled WGS sequence"/>
</dbReference>
<sequence length="191" mass="21878">MVRQLPILFFLLHIGYSHADLMRTVYCANKCNDYLRVPEANIPKCEERHLKLNQCGTVISCSWADVELEKQRPVANATDEIVCCYNVVLKEKGDCDAQQTLTSTNKHNHRQSHTTDCFSQSPALFSVIAILLILLAGQTFYIMWTCAFHRRMYHQKVCQLDESTVTHSQGPLYSSKPICESRLLSFEHLPN</sequence>
<dbReference type="HOGENOM" id="CLU_1422592_0_0_1"/>
<dbReference type="AlphaFoldDB" id="G0NP60"/>
<feature type="chain" id="PRO_5003405477" evidence="2">
    <location>
        <begin position="20"/>
        <end position="191"/>
    </location>
</feature>
<dbReference type="eggNOG" id="ENOG502TGSP">
    <property type="taxonomic scope" value="Eukaryota"/>
</dbReference>
<keyword evidence="1" id="KW-1133">Transmembrane helix</keyword>
<evidence type="ECO:0000313" key="4">
    <source>
        <dbReference type="Proteomes" id="UP000008068"/>
    </source>
</evidence>
<keyword evidence="4" id="KW-1185">Reference proteome</keyword>
<evidence type="ECO:0000256" key="1">
    <source>
        <dbReference type="SAM" id="Phobius"/>
    </source>
</evidence>
<accession>G0NP60</accession>
<dbReference type="InParanoid" id="G0NP60"/>
<feature type="transmembrane region" description="Helical" evidence="1">
    <location>
        <begin position="123"/>
        <end position="144"/>
    </location>
</feature>
<dbReference type="FunCoup" id="G0NP60">
    <property type="interactions" value="430"/>
</dbReference>
<proteinExistence type="predicted"/>
<dbReference type="EMBL" id="GL379918">
    <property type="protein sequence ID" value="EGT35066.1"/>
    <property type="molecule type" value="Genomic_DNA"/>
</dbReference>
<evidence type="ECO:0000313" key="3">
    <source>
        <dbReference type="EMBL" id="EGT35066.1"/>
    </source>
</evidence>
<keyword evidence="1" id="KW-0472">Membrane</keyword>
<feature type="signal peptide" evidence="2">
    <location>
        <begin position="1"/>
        <end position="19"/>
    </location>
</feature>
<evidence type="ECO:0000256" key="2">
    <source>
        <dbReference type="SAM" id="SignalP"/>
    </source>
</evidence>
<protein>
    <submittedName>
        <fullName evidence="3">Uncharacterized protein</fullName>
    </submittedName>
</protein>
<gene>
    <name evidence="3" type="ORF">CAEBREN_12295</name>
</gene>
<dbReference type="OrthoDB" id="5865607at2759"/>